<feature type="repeat" description="TPR" evidence="3">
    <location>
        <begin position="157"/>
        <end position="190"/>
    </location>
</feature>
<gene>
    <name evidence="5" type="ORF">ENJ89_03895</name>
</gene>
<dbReference type="AlphaFoldDB" id="A0A7V5UEL7"/>
<keyword evidence="2 3" id="KW-0802">TPR repeat</keyword>
<organism evidence="5">
    <name type="scientific">Caldithrix abyssi</name>
    <dbReference type="NCBI Taxonomy" id="187145"/>
    <lineage>
        <taxon>Bacteria</taxon>
        <taxon>Pseudomonadati</taxon>
        <taxon>Calditrichota</taxon>
        <taxon>Calditrichia</taxon>
        <taxon>Calditrichales</taxon>
        <taxon>Calditrichaceae</taxon>
        <taxon>Caldithrix</taxon>
    </lineage>
</organism>
<dbReference type="PROSITE" id="PS50005">
    <property type="entry name" value="TPR"/>
    <property type="match status" value="4"/>
</dbReference>
<reference evidence="5" key="1">
    <citation type="journal article" date="2020" name="mSystems">
        <title>Genome- and Community-Level Interaction Insights into Carbon Utilization and Element Cycling Functions of Hydrothermarchaeota in Hydrothermal Sediment.</title>
        <authorList>
            <person name="Zhou Z."/>
            <person name="Liu Y."/>
            <person name="Xu W."/>
            <person name="Pan J."/>
            <person name="Luo Z.H."/>
            <person name="Li M."/>
        </authorList>
    </citation>
    <scope>NUCLEOTIDE SEQUENCE [LARGE SCALE GENOMIC DNA]</scope>
    <source>
        <strain evidence="5">HyVt-527</strain>
    </source>
</reference>
<dbReference type="InterPro" id="IPR019734">
    <property type="entry name" value="TPR_rpt"/>
</dbReference>
<protein>
    <submittedName>
        <fullName evidence="5">Tetratricopeptide repeat protein</fullName>
    </submittedName>
</protein>
<sequence length="929" mass="106863">MVNQNQTKRKVRMSNPEHKIGFFNQSVILILLLLTFGNLFAQPERESSDFSYALKLYNQKFYDLSIQQFEKFYNLYPNSARAADAHYYAGMAYFQLGKFDRAQREFQTLALGYPKSERAAEAWFQAGQSAERAGDFDAAIKAYESIKLLYPNSPFASRGMYAAGLVYIRKKDFNKAEALFGQLLDRYPASPKYFNAMAKRAFCFYALNDYQKAQTAIKKVLAGQPDREVRLEAMLISGQIAAAQGKVEQALQTLQNVLREGKGTPVFDRALPELSGLLIRKGEHKQAAQLLEKNADAVKDDRVRLRVREQMGDLYYLQNQFGLAEKEYRQLLKNSPSDSLSLLYGFKLALCLRRQQLTDRAVEKAAELLQRFGRNKGYLASLARRQYLAWLDAANRTGEAISFIYKQLESAADLPFDQKVELSLRLSGFLQKSGRWMEIVHLLKPLALKPEVFAGKDEAVFRLARAYEELKDFKQSLRLYRQITTEFAASPYYSEARDRIDDLISLKIINMERAVSHQAQLLGELLENKQPSRLKFQLAKIYLEDLKEFDQAEQQLKAAMADSSDFQGDLHLFLGKLYLTLSRKRDLSEDRARGYLQQASEQFKVALTDSATCSAPDEAAWLLVKTALSLEQVDVAKEQRLLESLLTKYPDSRFREEWLHTLALDLAFDSTTVDVSKQYFKDLVENYAASPHISSYLYDYGKLLKNEDKTRAVELFKQIALRYPYAPETFRALEEVADFYRGNGEYDAAFQIYTRLLKSYSYLKDLDEVRQKLTMLSIRTGAYQQALKRLKTELPRVLLSDLVLGHEFLPGDVTEQIYLLARAYEGNGNIRMAMRYYQLYLQRAPQGSRKDDAHFRLGDLFFKAGQTEIALEHFRQIPAENRELYLPAKNYAAKIYFDQKDYSRAAAEYKQLIGLMTDPAAQSEVQQKY</sequence>
<feature type="domain" description="Ancillary SecYEG translocon subunit/Cell division coordinator CpoB TPR" evidence="4">
    <location>
        <begin position="207"/>
        <end position="341"/>
    </location>
</feature>
<dbReference type="SMART" id="SM00028">
    <property type="entry name" value="TPR"/>
    <property type="match status" value="11"/>
</dbReference>
<evidence type="ECO:0000313" key="5">
    <source>
        <dbReference type="EMBL" id="HHJ52314.1"/>
    </source>
</evidence>
<evidence type="ECO:0000259" key="4">
    <source>
        <dbReference type="Pfam" id="PF09976"/>
    </source>
</evidence>
<evidence type="ECO:0000256" key="1">
    <source>
        <dbReference type="ARBA" id="ARBA00022737"/>
    </source>
</evidence>
<dbReference type="Gene3D" id="1.25.40.10">
    <property type="entry name" value="Tetratricopeptide repeat domain"/>
    <property type="match status" value="6"/>
</dbReference>
<proteinExistence type="predicted"/>
<feature type="repeat" description="TPR" evidence="3">
    <location>
        <begin position="305"/>
        <end position="338"/>
    </location>
</feature>
<feature type="repeat" description="TPR" evidence="3">
    <location>
        <begin position="120"/>
        <end position="153"/>
    </location>
</feature>
<comment type="caution">
    <text evidence="5">The sequence shown here is derived from an EMBL/GenBank/DDBJ whole genome shotgun (WGS) entry which is preliminary data.</text>
</comment>
<accession>A0A7V5UEL7</accession>
<dbReference type="EMBL" id="DROD01000259">
    <property type="protein sequence ID" value="HHJ52314.1"/>
    <property type="molecule type" value="Genomic_DNA"/>
</dbReference>
<dbReference type="InterPro" id="IPR011990">
    <property type="entry name" value="TPR-like_helical_dom_sf"/>
</dbReference>
<dbReference type="PANTHER" id="PTHR45586:SF1">
    <property type="entry name" value="LIPOPOLYSACCHARIDE ASSEMBLY PROTEIN B"/>
    <property type="match status" value="1"/>
</dbReference>
<dbReference type="Pfam" id="PF13174">
    <property type="entry name" value="TPR_6"/>
    <property type="match status" value="2"/>
</dbReference>
<dbReference type="InterPro" id="IPR018704">
    <property type="entry name" value="SecYEG/CpoB_TPR"/>
</dbReference>
<keyword evidence="1" id="KW-0677">Repeat</keyword>
<dbReference type="Pfam" id="PF13181">
    <property type="entry name" value="TPR_8"/>
    <property type="match status" value="1"/>
</dbReference>
<dbReference type="PANTHER" id="PTHR45586">
    <property type="entry name" value="TPR REPEAT-CONTAINING PROTEIN PA4667"/>
    <property type="match status" value="1"/>
</dbReference>
<dbReference type="InterPro" id="IPR051012">
    <property type="entry name" value="CellSynth/LPSAsmb/PSIAsmb"/>
</dbReference>
<dbReference type="Pfam" id="PF09976">
    <property type="entry name" value="TPR_21"/>
    <property type="match status" value="1"/>
</dbReference>
<dbReference type="Proteomes" id="UP000886124">
    <property type="component" value="Unassembled WGS sequence"/>
</dbReference>
<name>A0A7V5UEL7_CALAY</name>
<evidence type="ECO:0000256" key="2">
    <source>
        <dbReference type="ARBA" id="ARBA00022803"/>
    </source>
</evidence>
<feature type="repeat" description="TPR" evidence="3">
    <location>
        <begin position="83"/>
        <end position="116"/>
    </location>
</feature>
<dbReference type="SUPFAM" id="SSF48452">
    <property type="entry name" value="TPR-like"/>
    <property type="match status" value="4"/>
</dbReference>
<dbReference type="Pfam" id="PF13432">
    <property type="entry name" value="TPR_16"/>
    <property type="match status" value="3"/>
</dbReference>
<feature type="non-terminal residue" evidence="5">
    <location>
        <position position="929"/>
    </location>
</feature>
<evidence type="ECO:0000256" key="3">
    <source>
        <dbReference type="PROSITE-ProRule" id="PRU00339"/>
    </source>
</evidence>